<keyword evidence="3" id="KW-1185">Reference proteome</keyword>
<comment type="caution">
    <text evidence="2">The sequence shown here is derived from an EMBL/GenBank/DDBJ whole genome shotgun (WGS) entry which is preliminary data.</text>
</comment>
<dbReference type="Proteomes" id="UP001215598">
    <property type="component" value="Unassembled WGS sequence"/>
</dbReference>
<name>A0AAD7DWS4_9AGAR</name>
<accession>A0AAD7DWS4</accession>
<sequence length="422" mass="45791">MTACRCRRCFTAFNGFELAEASRAVHQLDEASQDVAIPPLNAVFERKMLGAHGRSSSPPRPPSPAPPPPTRASAAYTGVAAYNPGTLAPPPLPTPAVLTNPIPINLQNSGMPSLGVKQKRSFLGFIAMGEILNGRVLLENLTGITGTTQTPPLPTCIGFWGFLGRGGVRGNETRRPRLAWGLLVVLLRRGSGFIHTANFLCYLARMLPPQTPPRPPAPAPAPSQVLVHTATHAHTPAPSTRAWRYQLGLPWTPLARQLHPFPVLAFAAASPHAPPPQPVTELRVHMHMMCARRVLRRRRSSCTGAQADSSRACAALSTRNLPPPIPAVLSHLFLPFPSSPSSLLPFLLRVFSLRWCMRTSIQRLRQFSVQLDSTRERGRLTRTKSSPDACGAVRGEYIHIIYVGREENSTSNTAESSEGTTG</sequence>
<organism evidence="2 3">
    <name type="scientific">Mycena metata</name>
    <dbReference type="NCBI Taxonomy" id="1033252"/>
    <lineage>
        <taxon>Eukaryota</taxon>
        <taxon>Fungi</taxon>
        <taxon>Dikarya</taxon>
        <taxon>Basidiomycota</taxon>
        <taxon>Agaricomycotina</taxon>
        <taxon>Agaricomycetes</taxon>
        <taxon>Agaricomycetidae</taxon>
        <taxon>Agaricales</taxon>
        <taxon>Marasmiineae</taxon>
        <taxon>Mycenaceae</taxon>
        <taxon>Mycena</taxon>
    </lineage>
</organism>
<evidence type="ECO:0000256" key="1">
    <source>
        <dbReference type="SAM" id="MobiDB-lite"/>
    </source>
</evidence>
<feature type="compositionally biased region" description="Pro residues" evidence="1">
    <location>
        <begin position="58"/>
        <end position="70"/>
    </location>
</feature>
<reference evidence="2" key="1">
    <citation type="submission" date="2023-03" db="EMBL/GenBank/DDBJ databases">
        <title>Massive genome expansion in bonnet fungi (Mycena s.s.) driven by repeated elements and novel gene families across ecological guilds.</title>
        <authorList>
            <consortium name="Lawrence Berkeley National Laboratory"/>
            <person name="Harder C.B."/>
            <person name="Miyauchi S."/>
            <person name="Viragh M."/>
            <person name="Kuo A."/>
            <person name="Thoen E."/>
            <person name="Andreopoulos B."/>
            <person name="Lu D."/>
            <person name="Skrede I."/>
            <person name="Drula E."/>
            <person name="Henrissat B."/>
            <person name="Morin E."/>
            <person name="Kohler A."/>
            <person name="Barry K."/>
            <person name="LaButti K."/>
            <person name="Morin E."/>
            <person name="Salamov A."/>
            <person name="Lipzen A."/>
            <person name="Mereny Z."/>
            <person name="Hegedus B."/>
            <person name="Baldrian P."/>
            <person name="Stursova M."/>
            <person name="Weitz H."/>
            <person name="Taylor A."/>
            <person name="Grigoriev I.V."/>
            <person name="Nagy L.G."/>
            <person name="Martin F."/>
            <person name="Kauserud H."/>
        </authorList>
    </citation>
    <scope>NUCLEOTIDE SEQUENCE</scope>
    <source>
        <strain evidence="2">CBHHK182m</strain>
    </source>
</reference>
<evidence type="ECO:0000313" key="3">
    <source>
        <dbReference type="Proteomes" id="UP001215598"/>
    </source>
</evidence>
<gene>
    <name evidence="2" type="ORF">B0H16DRAFT_1483690</name>
</gene>
<proteinExistence type="predicted"/>
<evidence type="ECO:0000313" key="2">
    <source>
        <dbReference type="EMBL" id="KAJ7701023.1"/>
    </source>
</evidence>
<dbReference type="EMBL" id="JARKIB010000542">
    <property type="protein sequence ID" value="KAJ7701023.1"/>
    <property type="molecule type" value="Genomic_DNA"/>
</dbReference>
<dbReference type="AlphaFoldDB" id="A0AAD7DWS4"/>
<feature type="region of interest" description="Disordered" evidence="1">
    <location>
        <begin position="51"/>
        <end position="73"/>
    </location>
</feature>
<protein>
    <submittedName>
        <fullName evidence="2">Uncharacterized protein</fullName>
    </submittedName>
</protein>